<dbReference type="RefSeq" id="WP_205722471.1">
    <property type="nucleotide sequence ID" value="NZ_CP070608.1"/>
</dbReference>
<dbReference type="Proteomes" id="UP000662783">
    <property type="component" value="Chromosome"/>
</dbReference>
<feature type="compositionally biased region" description="Acidic residues" evidence="1">
    <location>
        <begin position="1608"/>
        <end position="1621"/>
    </location>
</feature>
<name>A0A974WGB7_9BACT</name>
<dbReference type="KEGG" id="fuv:JR347_02450"/>
<evidence type="ECO:0000313" key="3">
    <source>
        <dbReference type="Proteomes" id="UP000662783"/>
    </source>
</evidence>
<dbReference type="EMBL" id="CP070608">
    <property type="protein sequence ID" value="QSE97963.1"/>
    <property type="molecule type" value="Genomic_DNA"/>
</dbReference>
<evidence type="ECO:0000256" key="1">
    <source>
        <dbReference type="SAM" id="MobiDB-lite"/>
    </source>
</evidence>
<sequence length="1621" mass="183386">MFTRATSIFTVLLIVCTQAIGQNKVLPDDPAIFADSVSTLLNETRANSAMEIGDNFALSWSQLGLDQQQKIIAQMKSLEDKGMKLRPFLQSYCAVIANAVQIEGADATKITEYLNTAEKVIANANKDQTLKFLNFSASFFKNKALHFERSNKLFTQDANYYFEYVEAPVYEEPEPEVEETSDDEWFDDMDQDYEEDDWNTEWNDDYNDDYYEDYDDSYYEDDYEEQSYEEESFDDPVAMLPMPAIEGAVVRFESVNLNFVTPYDSVFIHDTKGDYLILSNTFVGDGGKFDWSMAGLPADSVYANLSKYSFDVNYPAVKAEETKLNYVGKITDPINGVFEYKSIRHDTTTDARYPRFMSYLSNIRLKNLGPGFIYKGGFALDGAKMKSASVVGEYSQIEVQDKSAKKYRARAKVFEFQDSIITTERASLVIYQGNDSIYHPAVRLKYDIKNQNLTVQKDKGGFRNTPFTSTFFNIDFTADILRWDLKSDSLDASILQARNIVPAYFESSDHYNEEDYSSLGDRVYTFNPLTIVVNYSSKQGLDEFYVEELAKFYKQDKQIIRGAMIGLAQKGLIGFNTQTNLITVKEKARHLYTSKFRDKDYDNIILASVTSAKPNATLNFSKREMTVRGVEVFKLSDSLNVIIQPDSSEITFLKDRDFTFNGKVSAGNFEYIGRDFTFKYDSFLIYLNEIDSIRFYVRDENSRGGNGRRKVDNSLVGADSLSSDGTLTNNLQGSSGTLFINRPNNKSAKVKLPNYPKFDSEKGGVVYFDRKQVLGGVYDKSMYFLVPPFDLDSLGGADASAIAFEGTFVSSGMFPTFKEKLTIQKDFSLGFNHNVPKEGYQLYEGEGRFYNNLTLNKNGIRGDGKIDFLTSSLESKDFVFYPDSVTGSGNYFEIREEEYGGVIFPQASINNYEMHWLPKKDSMYINSVDEPFQFYNQSASLDGTTIVSGGGVFGSGLLSTRGSESESKEITLEHDSFRSRHTQFELKSDNPEKPALYGDDVRVNFDLNDNYALISPEVEGEAAIQFPYAQFNTSITEARWDLNAQKITMKKPQNVPLENSYFYTTREDLDSLAFMATEAVYDINTLELKVSGIPYIIVADAKITPENNEVLILENAKIGQLLNTTIILDTLNGYHRLTEGVINIKSRNEFSGFATYQFVNSENDTIPIKMENFRLEQIPNPNARKNEPQFTTHTVANGSVTEGQNLLVSPGMFFKGDMILYAHQPAMELNGYVKLDMEEPGYNTWIKYSSSADQEEVVIDFDNSTTEEGRKLEAGIHFSAGDNSLYNTFIQEKFSPDDDDFFLPAGHLFYDKIKREFVIEDTAKASGSKLAGQIYRYNHRTASLQYEGKASFIPYQKDFEVLSSVIGTANLNEQKYDLNALLSINMTPVPTQVFDQMAYDFLDIINNLGAPEGLGDPTQLLYKLADLAGERAAKEYEDRSLQGYTPLAGFTKETSASIVLTDVDMKWSVDYKAFYSEGKLGISNFGRADINGAFDGFLEIRRMDDGVPVLNLFIKASPDSWYFFSYEDNRLLIYSSNNAVNDLVSKKSNGGKAKIGELIFAPADKAETLNFINRFRLQYYGIDEIYELDSEIEEVQEELPDDGFGGATEEEEEEEDDDEGF</sequence>
<evidence type="ECO:0000313" key="2">
    <source>
        <dbReference type="EMBL" id="QSE97963.1"/>
    </source>
</evidence>
<protein>
    <submittedName>
        <fullName evidence="2">Uncharacterized protein</fullName>
    </submittedName>
</protein>
<gene>
    <name evidence="2" type="ORF">JR347_02450</name>
</gene>
<reference evidence="2" key="1">
    <citation type="submission" date="2021-02" db="EMBL/GenBank/DDBJ databases">
        <title>Fulvivirga sp. S481 isolated from sea water.</title>
        <authorList>
            <person name="Bae S.S."/>
            <person name="Baek K."/>
        </authorList>
    </citation>
    <scope>NUCLEOTIDE SEQUENCE</scope>
    <source>
        <strain evidence="2">S481</strain>
    </source>
</reference>
<organism evidence="2 3">
    <name type="scientific">Fulvivirga lutea</name>
    <dbReference type="NCBI Taxonomy" id="2810512"/>
    <lineage>
        <taxon>Bacteria</taxon>
        <taxon>Pseudomonadati</taxon>
        <taxon>Bacteroidota</taxon>
        <taxon>Cytophagia</taxon>
        <taxon>Cytophagales</taxon>
        <taxon>Fulvivirgaceae</taxon>
        <taxon>Fulvivirga</taxon>
    </lineage>
</organism>
<accession>A0A974WGB7</accession>
<feature type="region of interest" description="Disordered" evidence="1">
    <location>
        <begin position="1597"/>
        <end position="1621"/>
    </location>
</feature>
<keyword evidence="3" id="KW-1185">Reference proteome</keyword>
<proteinExistence type="predicted"/>